<protein>
    <submittedName>
        <fullName evidence="1">Uncharacterized protein</fullName>
    </submittedName>
</protein>
<dbReference type="Proteomes" id="UP000233766">
    <property type="component" value="Unassembled WGS sequence"/>
</dbReference>
<evidence type="ECO:0000313" key="2">
    <source>
        <dbReference type="Proteomes" id="UP000233766"/>
    </source>
</evidence>
<dbReference type="AlphaFoldDB" id="A0A2N3VLL5"/>
<comment type="caution">
    <text evidence="1">The sequence shown here is derived from an EMBL/GenBank/DDBJ whole genome shotgun (WGS) entry which is preliminary data.</text>
</comment>
<name>A0A2N3VLL5_9NOCA</name>
<sequence>MNTAELAADLDERQFARYECPCCEEPIERTWNMVTRDGIAYAAYFANSYHHTDQAHDTWIDVILGTWDTESVDDHVTFGCRVGPVQRSPYPAATLVQACLDGSADEVHGVVLSREDGLAHPRLPEFWEVVDFVLANDPTVTAHLYP</sequence>
<accession>A0A2N3VLL5</accession>
<organism evidence="1 2">
    <name type="scientific">Nocardia fluminea</name>
    <dbReference type="NCBI Taxonomy" id="134984"/>
    <lineage>
        <taxon>Bacteria</taxon>
        <taxon>Bacillati</taxon>
        <taxon>Actinomycetota</taxon>
        <taxon>Actinomycetes</taxon>
        <taxon>Mycobacteriales</taxon>
        <taxon>Nocardiaceae</taxon>
        <taxon>Nocardia</taxon>
    </lineage>
</organism>
<proteinExistence type="predicted"/>
<dbReference type="EMBL" id="PJMW01000002">
    <property type="protein sequence ID" value="PKV82515.1"/>
    <property type="molecule type" value="Genomic_DNA"/>
</dbReference>
<gene>
    <name evidence="1" type="ORF">ATK86_7005</name>
</gene>
<keyword evidence="2" id="KW-1185">Reference proteome</keyword>
<reference evidence="1 2" key="1">
    <citation type="submission" date="2017-12" db="EMBL/GenBank/DDBJ databases">
        <title>Sequencing the genomes of 1000 Actinobacteria strains.</title>
        <authorList>
            <person name="Klenk H.-P."/>
        </authorList>
    </citation>
    <scope>NUCLEOTIDE SEQUENCE [LARGE SCALE GENOMIC DNA]</scope>
    <source>
        <strain evidence="1 2">DSM 44489</strain>
    </source>
</reference>
<evidence type="ECO:0000313" key="1">
    <source>
        <dbReference type="EMBL" id="PKV82515.1"/>
    </source>
</evidence>